<dbReference type="Pfam" id="PF03717">
    <property type="entry name" value="PBP_dimer"/>
    <property type="match status" value="1"/>
</dbReference>
<keyword evidence="8" id="KW-0378">Hydrolase</keyword>
<evidence type="ECO:0000259" key="14">
    <source>
        <dbReference type="Pfam" id="PF00905"/>
    </source>
</evidence>
<evidence type="ECO:0000256" key="1">
    <source>
        <dbReference type="ARBA" id="ARBA00004167"/>
    </source>
</evidence>
<evidence type="ECO:0000313" key="16">
    <source>
        <dbReference type="EMBL" id="PVE49364.1"/>
    </source>
</evidence>
<evidence type="ECO:0000256" key="4">
    <source>
        <dbReference type="ARBA" id="ARBA00022519"/>
    </source>
</evidence>
<evidence type="ECO:0000256" key="2">
    <source>
        <dbReference type="ARBA" id="ARBA00004236"/>
    </source>
</evidence>
<evidence type="ECO:0000256" key="7">
    <source>
        <dbReference type="ARBA" id="ARBA00022692"/>
    </source>
</evidence>
<dbReference type="InterPro" id="IPR017790">
    <property type="entry name" value="Penicillin-binding_protein_2"/>
</dbReference>
<dbReference type="GO" id="GO:0071555">
    <property type="term" value="P:cell wall organization"/>
    <property type="evidence" value="ECO:0007669"/>
    <property type="project" value="UniProtKB-KW"/>
</dbReference>
<comment type="subcellular location">
    <subcellularLocation>
        <location evidence="2">Cell membrane</location>
    </subcellularLocation>
    <subcellularLocation>
        <location evidence="1">Membrane</location>
        <topology evidence="1">Single-pass membrane protein</topology>
    </subcellularLocation>
</comment>
<gene>
    <name evidence="16" type="primary">mrdA</name>
    <name evidence="16" type="ORF">DDE23_02880</name>
</gene>
<dbReference type="SUPFAM" id="SSF56601">
    <property type="entry name" value="beta-lactamase/transpeptidase-like"/>
    <property type="match status" value="1"/>
</dbReference>
<dbReference type="InterPro" id="IPR005311">
    <property type="entry name" value="PBP_dimer"/>
</dbReference>
<name>A0A2T7UXJ9_9RHOB</name>
<comment type="caution">
    <text evidence="16">The sequence shown here is derived from an EMBL/GenBank/DDBJ whole genome shotgun (WGS) entry which is preliminary data.</text>
</comment>
<dbReference type="InterPro" id="IPR050515">
    <property type="entry name" value="Beta-lactam/transpept"/>
</dbReference>
<keyword evidence="6" id="KW-0645">Protease</keyword>
<feature type="domain" description="Penicillin-binding protein transpeptidase" evidence="14">
    <location>
        <begin position="269"/>
        <end position="603"/>
    </location>
</feature>
<dbReference type="Proteomes" id="UP000244810">
    <property type="component" value="Unassembled WGS sequence"/>
</dbReference>
<dbReference type="Gene3D" id="3.40.710.10">
    <property type="entry name" value="DD-peptidase/beta-lactamase superfamily"/>
    <property type="match status" value="1"/>
</dbReference>
<accession>A0A2T7UXJ9</accession>
<dbReference type="GO" id="GO:0009252">
    <property type="term" value="P:peptidoglycan biosynthetic process"/>
    <property type="evidence" value="ECO:0007669"/>
    <property type="project" value="UniProtKB-KW"/>
</dbReference>
<dbReference type="GO" id="GO:0071972">
    <property type="term" value="F:peptidoglycan L,D-transpeptidase activity"/>
    <property type="evidence" value="ECO:0007669"/>
    <property type="project" value="TreeGrafter"/>
</dbReference>
<proteinExistence type="predicted"/>
<dbReference type="InterPro" id="IPR036138">
    <property type="entry name" value="PBP_dimer_sf"/>
</dbReference>
<dbReference type="RefSeq" id="WP_107749868.1">
    <property type="nucleotide sequence ID" value="NZ_QBKF01000001.1"/>
</dbReference>
<dbReference type="EMBL" id="QDDR01000001">
    <property type="protein sequence ID" value="PVE49364.1"/>
    <property type="molecule type" value="Genomic_DNA"/>
</dbReference>
<keyword evidence="17" id="KW-1185">Reference proteome</keyword>
<keyword evidence="13" id="KW-0961">Cell wall biogenesis/degradation</keyword>
<dbReference type="GO" id="GO:0006508">
    <property type="term" value="P:proteolysis"/>
    <property type="evidence" value="ECO:0007669"/>
    <property type="project" value="UniProtKB-KW"/>
</dbReference>
<keyword evidence="9" id="KW-0133">Cell shape</keyword>
<keyword evidence="7" id="KW-0812">Transmembrane</keyword>
<dbReference type="NCBIfam" id="TIGR03423">
    <property type="entry name" value="pbp2_mrdA"/>
    <property type="match status" value="1"/>
</dbReference>
<dbReference type="GO" id="GO:0005886">
    <property type="term" value="C:plasma membrane"/>
    <property type="evidence" value="ECO:0007669"/>
    <property type="project" value="UniProtKB-SubCell"/>
</dbReference>
<evidence type="ECO:0000256" key="12">
    <source>
        <dbReference type="ARBA" id="ARBA00023136"/>
    </source>
</evidence>
<evidence type="ECO:0000313" key="17">
    <source>
        <dbReference type="Proteomes" id="UP000244810"/>
    </source>
</evidence>
<keyword evidence="10" id="KW-0573">Peptidoglycan synthesis</keyword>
<protein>
    <submittedName>
        <fullName evidence="16">Penicillin-binding protein 2</fullName>
    </submittedName>
</protein>
<dbReference type="InterPro" id="IPR001460">
    <property type="entry name" value="PCN-bd_Tpept"/>
</dbReference>
<keyword evidence="5" id="KW-0121">Carboxypeptidase</keyword>
<evidence type="ECO:0000256" key="3">
    <source>
        <dbReference type="ARBA" id="ARBA00022475"/>
    </source>
</evidence>
<dbReference type="Gene3D" id="3.90.1310.10">
    <property type="entry name" value="Penicillin-binding protein 2a (Domain 2)"/>
    <property type="match status" value="1"/>
</dbReference>
<keyword evidence="3" id="KW-1003">Cell membrane</keyword>
<dbReference type="GO" id="GO:0008360">
    <property type="term" value="P:regulation of cell shape"/>
    <property type="evidence" value="ECO:0007669"/>
    <property type="project" value="UniProtKB-KW"/>
</dbReference>
<sequence>MKRPPKDNEDSARVISRRAMLMGGAQMVFAGALVLRMRNLQLGQAEEFRLLADENRINIRLLPPSRGLIVDRNGTLLAGNVQNYRIVLVREDAGEPRAALERLAQLIPLSPDEIDRAEREIMRHRPFVPVTIVDQLNWEEVARVAANAPAMPGITPEVGFNRHYPFGAEFAHSVGYVGPVSEADLAARETPEPLLMIPRFQIGKIGVEREYEETLRGTAGHRRVEVNAVGREMRELDRQEGDPGSTLQLTLDRQLQAFTLARLGEDSAAAVVLEVQTGNVLALASAPSFDPNLFVRGISVADYGALRDNDHRPMSNKTVQGAYPPGSTFKMVTALAAFEAGLATPDERVYCPGYIEAAGRRFHCWNRGGHGRVNLTSALSESCDVFFYDMAQRVGIDRINAMAERLGLGIRYDLPLSGISSGLNPSREWKRERRGAEWVVGDTINASIGQGYVLATPLQLAVMTARLATNRAILPRLIHAIDDIEQPIPDQPPLGLSAAALAQVQRGMWEVSNAQRGTAYGSRIVDANLRMAGKTGSSQVFSITAAERAAGVRRQDQLPWNRRDHALFVCYAPDTDPRYAVSVVVEHGGGGSSVAAPIARDIILAAQSGGLPPIEAYPQPQRNRIETMMRTISEQIGPAVAPPTGRSRA</sequence>
<feature type="domain" description="Penicillin-binding protein dimerisation" evidence="15">
    <location>
        <begin position="63"/>
        <end position="236"/>
    </location>
</feature>
<evidence type="ECO:0000256" key="11">
    <source>
        <dbReference type="ARBA" id="ARBA00022989"/>
    </source>
</evidence>
<evidence type="ECO:0000259" key="15">
    <source>
        <dbReference type="Pfam" id="PF03717"/>
    </source>
</evidence>
<evidence type="ECO:0000256" key="5">
    <source>
        <dbReference type="ARBA" id="ARBA00022645"/>
    </source>
</evidence>
<dbReference type="PANTHER" id="PTHR30627">
    <property type="entry name" value="PEPTIDOGLYCAN D,D-TRANSPEPTIDASE"/>
    <property type="match status" value="1"/>
</dbReference>
<organism evidence="16 17">
    <name type="scientific">Pararhodobacter aggregans</name>
    <dbReference type="NCBI Taxonomy" id="404875"/>
    <lineage>
        <taxon>Bacteria</taxon>
        <taxon>Pseudomonadati</taxon>
        <taxon>Pseudomonadota</taxon>
        <taxon>Alphaproteobacteria</taxon>
        <taxon>Rhodobacterales</taxon>
        <taxon>Paracoccaceae</taxon>
        <taxon>Pararhodobacter</taxon>
    </lineage>
</organism>
<dbReference type="PANTHER" id="PTHR30627:SF2">
    <property type="entry name" value="PEPTIDOGLYCAN D,D-TRANSPEPTIDASE MRDA"/>
    <property type="match status" value="1"/>
</dbReference>
<evidence type="ECO:0000256" key="6">
    <source>
        <dbReference type="ARBA" id="ARBA00022670"/>
    </source>
</evidence>
<dbReference type="InterPro" id="IPR012338">
    <property type="entry name" value="Beta-lactam/transpept-like"/>
</dbReference>
<evidence type="ECO:0000256" key="10">
    <source>
        <dbReference type="ARBA" id="ARBA00022984"/>
    </source>
</evidence>
<evidence type="ECO:0000256" key="9">
    <source>
        <dbReference type="ARBA" id="ARBA00022960"/>
    </source>
</evidence>
<dbReference type="GO" id="GO:0009002">
    <property type="term" value="F:serine-type D-Ala-D-Ala carboxypeptidase activity"/>
    <property type="evidence" value="ECO:0007669"/>
    <property type="project" value="InterPro"/>
</dbReference>
<dbReference type="Pfam" id="PF00905">
    <property type="entry name" value="Transpeptidase"/>
    <property type="match status" value="1"/>
</dbReference>
<keyword evidence="11" id="KW-1133">Transmembrane helix</keyword>
<keyword evidence="12" id="KW-0472">Membrane</keyword>
<dbReference type="SUPFAM" id="SSF56519">
    <property type="entry name" value="Penicillin binding protein dimerisation domain"/>
    <property type="match status" value="1"/>
</dbReference>
<evidence type="ECO:0000256" key="8">
    <source>
        <dbReference type="ARBA" id="ARBA00022801"/>
    </source>
</evidence>
<dbReference type="AlphaFoldDB" id="A0A2T7UXJ9"/>
<evidence type="ECO:0000256" key="13">
    <source>
        <dbReference type="ARBA" id="ARBA00023316"/>
    </source>
</evidence>
<dbReference type="GO" id="GO:0008658">
    <property type="term" value="F:penicillin binding"/>
    <property type="evidence" value="ECO:0007669"/>
    <property type="project" value="InterPro"/>
</dbReference>
<keyword evidence="4" id="KW-0997">Cell inner membrane</keyword>
<reference evidence="16 17" key="1">
    <citation type="journal article" date="2011" name="Syst. Appl. Microbiol.">
        <title>Defluviimonas denitrificans gen. nov., sp. nov., and Pararhodobacter aggregans gen. nov., sp. nov., non-phototrophic Rhodobacteraceae from the biofilter of a marine aquaculture.</title>
        <authorList>
            <person name="Foesel B.U."/>
            <person name="Drake H.L."/>
            <person name="Schramm A."/>
        </authorList>
    </citation>
    <scope>NUCLEOTIDE SEQUENCE [LARGE SCALE GENOMIC DNA]</scope>
    <source>
        <strain evidence="16 17">D1-19</strain>
    </source>
</reference>
<dbReference type="OrthoDB" id="9766847at2"/>
<dbReference type="Gene3D" id="3.30.1390.30">
    <property type="entry name" value="Penicillin-binding protein 2a, domain 3"/>
    <property type="match status" value="1"/>
</dbReference>